<organism evidence="12 13">
    <name type="scientific">Mycobacterium vicinigordonae</name>
    <dbReference type="NCBI Taxonomy" id="1719132"/>
    <lineage>
        <taxon>Bacteria</taxon>
        <taxon>Bacillati</taxon>
        <taxon>Actinomycetota</taxon>
        <taxon>Actinomycetes</taxon>
        <taxon>Mycobacteriales</taxon>
        <taxon>Mycobacteriaceae</taxon>
        <taxon>Mycobacterium</taxon>
    </lineage>
</organism>
<dbReference type="PANTHER" id="PTHR43099:SF5">
    <property type="entry name" value="HLYC_CORC FAMILY TRANSPORTER"/>
    <property type="match status" value="1"/>
</dbReference>
<evidence type="ECO:0000256" key="5">
    <source>
        <dbReference type="ARBA" id="ARBA00022989"/>
    </source>
</evidence>
<dbReference type="InterPro" id="IPR002550">
    <property type="entry name" value="CNNM"/>
</dbReference>
<dbReference type="Pfam" id="PF00571">
    <property type="entry name" value="CBS"/>
    <property type="match status" value="1"/>
</dbReference>
<evidence type="ECO:0000256" key="8">
    <source>
        <dbReference type="PROSITE-ProRule" id="PRU01193"/>
    </source>
</evidence>
<comment type="subcellular location">
    <subcellularLocation>
        <location evidence="1">Cell membrane</location>
        <topology evidence="1">Multi-pass membrane protein</topology>
    </subcellularLocation>
</comment>
<proteinExistence type="predicted"/>
<evidence type="ECO:0000259" key="11">
    <source>
        <dbReference type="PROSITE" id="PS51846"/>
    </source>
</evidence>
<keyword evidence="6 8" id="KW-0472">Membrane</keyword>
<feature type="transmembrane region" description="Helical" evidence="9">
    <location>
        <begin position="58"/>
        <end position="78"/>
    </location>
</feature>
<dbReference type="SUPFAM" id="SSF54631">
    <property type="entry name" value="CBS-domain pair"/>
    <property type="match status" value="1"/>
</dbReference>
<dbReference type="Gene3D" id="3.10.580.10">
    <property type="entry name" value="CBS-domain"/>
    <property type="match status" value="1"/>
</dbReference>
<evidence type="ECO:0000313" key="13">
    <source>
        <dbReference type="Proteomes" id="UP000510682"/>
    </source>
</evidence>
<feature type="domain" description="CNNM transmembrane" evidence="11">
    <location>
        <begin position="1"/>
        <end position="202"/>
    </location>
</feature>
<dbReference type="RefSeq" id="WP_180913563.1">
    <property type="nucleotide sequence ID" value="NZ_CP059165.1"/>
</dbReference>
<dbReference type="PANTHER" id="PTHR43099">
    <property type="entry name" value="UPF0053 PROTEIN YRKA"/>
    <property type="match status" value="1"/>
</dbReference>
<sequence length="366" mass="38532">MNPVPAVLLAILLIALNAFFVGAEFAMISARRDRLEALAEQGRASAVTVIRAGEQLPAMLAGAQLGVTVSSLLLGRIAEPAAAEVLSTVFGLAGLYPALVHTLAFVVALALVVTLHVLLGEMVPKNIALAGPERTAMLLVPAYLPYVRAARPIIVLYNKCANGILRLLGVEPKDELDITVSTVELSEMIAESLSEGLLDAEEHIRLTLALRVRTRVVGDVAVPLAKVHTVPVAAEGSGPTIGAIEEALAQTGYSRFPVVDRDGDYLGYLHIKDVLALGTDPATVIDLALVRPLPRVSQLLGLPEALSRMRRSNSHLALVTAGDGEDGAAKNTARNQVVAMVALEDLVEDLLGSMRDGAPASDQRAV</sequence>
<feature type="transmembrane region" description="Helical" evidence="9">
    <location>
        <begin position="98"/>
        <end position="119"/>
    </location>
</feature>
<gene>
    <name evidence="12" type="ORF">H0P51_14740</name>
</gene>
<dbReference type="Pfam" id="PF01595">
    <property type="entry name" value="CNNM"/>
    <property type="match status" value="1"/>
</dbReference>
<feature type="domain" description="CBS" evidence="10">
    <location>
        <begin position="221"/>
        <end position="287"/>
    </location>
</feature>
<dbReference type="AlphaFoldDB" id="A0A7D6HS27"/>
<evidence type="ECO:0000313" key="12">
    <source>
        <dbReference type="EMBL" id="QLL05153.1"/>
    </source>
</evidence>
<dbReference type="PROSITE" id="PS51371">
    <property type="entry name" value="CBS"/>
    <property type="match status" value="1"/>
</dbReference>
<reference evidence="12" key="1">
    <citation type="submission" date="2020-07" db="EMBL/GenBank/DDBJ databases">
        <title>Description of Mycobacterium gordonae subsp. intergordonae subsp.nov. and Mycobacterium gordonae subsp. gordonae subsp. nov.</title>
        <authorList>
            <person name="Huang H."/>
        </authorList>
    </citation>
    <scope>NUCLEOTIDE SEQUENCE [LARGE SCALE GENOMIC DNA]</scope>
    <source>
        <strain evidence="12">24T</strain>
    </source>
</reference>
<keyword evidence="4" id="KW-0677">Repeat</keyword>
<keyword evidence="3 8" id="KW-0812">Transmembrane</keyword>
<evidence type="ECO:0000256" key="9">
    <source>
        <dbReference type="SAM" id="Phobius"/>
    </source>
</evidence>
<name>A0A7D6HS27_9MYCO</name>
<evidence type="ECO:0000256" key="4">
    <source>
        <dbReference type="ARBA" id="ARBA00022737"/>
    </source>
</evidence>
<keyword evidence="2" id="KW-1003">Cell membrane</keyword>
<protein>
    <submittedName>
        <fullName evidence="12">HlyC/CorC family transporter</fullName>
    </submittedName>
</protein>
<dbReference type="InterPro" id="IPR046342">
    <property type="entry name" value="CBS_dom_sf"/>
</dbReference>
<dbReference type="EMBL" id="CP059165">
    <property type="protein sequence ID" value="QLL05153.1"/>
    <property type="molecule type" value="Genomic_DNA"/>
</dbReference>
<keyword evidence="7" id="KW-0129">CBS domain</keyword>
<dbReference type="Proteomes" id="UP000510682">
    <property type="component" value="Chromosome"/>
</dbReference>
<keyword evidence="5 8" id="KW-1133">Transmembrane helix</keyword>
<accession>A0A7D6HS27</accession>
<evidence type="ECO:0000256" key="3">
    <source>
        <dbReference type="ARBA" id="ARBA00022692"/>
    </source>
</evidence>
<reference evidence="12" key="2">
    <citation type="submission" date="2020-07" db="EMBL/GenBank/DDBJ databases">
        <authorList>
            <person name="Yu X."/>
        </authorList>
    </citation>
    <scope>NUCLEOTIDE SEQUENCE [LARGE SCALE GENOMIC DNA]</scope>
    <source>
        <strain evidence="12">24T</strain>
    </source>
</reference>
<dbReference type="KEGG" id="mgor:H0P51_14740"/>
<evidence type="ECO:0000256" key="6">
    <source>
        <dbReference type="ARBA" id="ARBA00023136"/>
    </source>
</evidence>
<evidence type="ECO:0000256" key="7">
    <source>
        <dbReference type="PROSITE-ProRule" id="PRU00703"/>
    </source>
</evidence>
<keyword evidence="13" id="KW-1185">Reference proteome</keyword>
<dbReference type="CDD" id="cd04590">
    <property type="entry name" value="CBS_pair_CorC_HlyC_assoc"/>
    <property type="match status" value="1"/>
</dbReference>
<evidence type="ECO:0000256" key="1">
    <source>
        <dbReference type="ARBA" id="ARBA00004651"/>
    </source>
</evidence>
<dbReference type="InterPro" id="IPR000644">
    <property type="entry name" value="CBS_dom"/>
</dbReference>
<dbReference type="GO" id="GO:0005886">
    <property type="term" value="C:plasma membrane"/>
    <property type="evidence" value="ECO:0007669"/>
    <property type="project" value="UniProtKB-SubCell"/>
</dbReference>
<dbReference type="InterPro" id="IPR044751">
    <property type="entry name" value="Ion_transp-like_CBS"/>
</dbReference>
<dbReference type="InterPro" id="IPR051676">
    <property type="entry name" value="UPF0053_domain"/>
</dbReference>
<evidence type="ECO:0000256" key="2">
    <source>
        <dbReference type="ARBA" id="ARBA00022475"/>
    </source>
</evidence>
<dbReference type="PROSITE" id="PS51846">
    <property type="entry name" value="CNNM"/>
    <property type="match status" value="1"/>
</dbReference>
<feature type="transmembrane region" description="Helical" evidence="9">
    <location>
        <begin position="6"/>
        <end position="28"/>
    </location>
</feature>
<evidence type="ECO:0000259" key="10">
    <source>
        <dbReference type="PROSITE" id="PS51371"/>
    </source>
</evidence>